<organism evidence="4 5">
    <name type="scientific">Hypsizygus marmoreus</name>
    <name type="common">White beech mushroom</name>
    <name type="synonym">Agaricus marmoreus</name>
    <dbReference type="NCBI Taxonomy" id="39966"/>
    <lineage>
        <taxon>Eukaryota</taxon>
        <taxon>Fungi</taxon>
        <taxon>Dikarya</taxon>
        <taxon>Basidiomycota</taxon>
        <taxon>Agaricomycotina</taxon>
        <taxon>Agaricomycetes</taxon>
        <taxon>Agaricomycetidae</taxon>
        <taxon>Agaricales</taxon>
        <taxon>Tricholomatineae</taxon>
        <taxon>Lyophyllaceae</taxon>
        <taxon>Hypsizygus</taxon>
    </lineage>
</organism>
<dbReference type="EMBL" id="LUEZ02000040">
    <property type="protein sequence ID" value="RDB26019.1"/>
    <property type="molecule type" value="Genomic_DNA"/>
</dbReference>
<dbReference type="SUPFAM" id="SSF57667">
    <property type="entry name" value="beta-beta-alpha zinc fingers"/>
    <property type="match status" value="1"/>
</dbReference>
<dbReference type="InterPro" id="IPR036236">
    <property type="entry name" value="Znf_C2H2_sf"/>
</dbReference>
<dbReference type="InParanoid" id="A0A369JUK7"/>
<dbReference type="PROSITE" id="PS50157">
    <property type="entry name" value="ZINC_FINGER_C2H2_2"/>
    <property type="match status" value="1"/>
</dbReference>
<comment type="caution">
    <text evidence="4">The sequence shown here is derived from an EMBL/GenBank/DDBJ whole genome shotgun (WGS) entry which is preliminary data.</text>
</comment>
<dbReference type="STRING" id="39966.A0A369JUK7"/>
<keyword evidence="5" id="KW-1185">Reference proteome</keyword>
<evidence type="ECO:0000313" key="5">
    <source>
        <dbReference type="Proteomes" id="UP000076154"/>
    </source>
</evidence>
<evidence type="ECO:0000256" key="1">
    <source>
        <dbReference type="PROSITE-ProRule" id="PRU00042"/>
    </source>
</evidence>
<keyword evidence="1" id="KW-0479">Metal-binding</keyword>
<proteinExistence type="predicted"/>
<dbReference type="Proteomes" id="UP000076154">
    <property type="component" value="Unassembled WGS sequence"/>
</dbReference>
<feature type="region of interest" description="Disordered" evidence="2">
    <location>
        <begin position="100"/>
        <end position="120"/>
    </location>
</feature>
<dbReference type="AlphaFoldDB" id="A0A369JUK7"/>
<dbReference type="InterPro" id="IPR013087">
    <property type="entry name" value="Znf_C2H2_type"/>
</dbReference>
<dbReference type="GO" id="GO:0008270">
    <property type="term" value="F:zinc ion binding"/>
    <property type="evidence" value="ECO:0007669"/>
    <property type="project" value="UniProtKB-KW"/>
</dbReference>
<evidence type="ECO:0000259" key="3">
    <source>
        <dbReference type="PROSITE" id="PS50157"/>
    </source>
</evidence>
<reference evidence="4" key="1">
    <citation type="submission" date="2018-04" db="EMBL/GenBank/DDBJ databases">
        <title>Whole genome sequencing of Hypsizygus marmoreus.</title>
        <authorList>
            <person name="Choi I.-G."/>
            <person name="Min B."/>
            <person name="Kim J.-G."/>
            <person name="Kim S."/>
            <person name="Oh Y.-L."/>
            <person name="Kong W.-S."/>
            <person name="Park H."/>
            <person name="Jeong J."/>
            <person name="Song E.-S."/>
        </authorList>
    </citation>
    <scope>NUCLEOTIDE SEQUENCE [LARGE SCALE GENOMIC DNA]</scope>
    <source>
        <strain evidence="4">51987-8</strain>
    </source>
</reference>
<feature type="domain" description="C2H2-type" evidence="3">
    <location>
        <begin position="271"/>
        <end position="298"/>
    </location>
</feature>
<dbReference type="Gene3D" id="3.30.160.60">
    <property type="entry name" value="Classic Zinc Finger"/>
    <property type="match status" value="1"/>
</dbReference>
<accession>A0A369JUK7</accession>
<dbReference type="Pfam" id="PF00096">
    <property type="entry name" value="zf-C2H2"/>
    <property type="match status" value="1"/>
</dbReference>
<dbReference type="OrthoDB" id="654211at2759"/>
<sequence length="359" mass="39662">MEVFCSDDSWWNEYINFPDDTPDSPPCSSAHDYYHDSSISSSIAGLYYCPGNDEIAAIELKQHDEMQSVNSSFGPSSPSTSLSSLSSFSSSAASPCSSFSPSLSPSPSPAPSPPPPSLSQLSLEALAVPPQLAEMVLRSCRSSVSPPPVTSPCRKGRRATSMPVLASADVLACPSYEMRVPTSAPTLIRSTGCIKTRRLARSRKSPYPVKIALPEVETDDDGDSEYVPSSAEDDDYSPPGSPARVPSPNSSVMDEEPPLSRTPRSKQERKDVCLKCNQTFTRAADLRRHMKIHQRQSDEEILRDEGEYRIWCKGCHRILARIDARQRHETTCANYKALPASVRRLDRPRKHQKTRRARF</sequence>
<keyword evidence="1" id="KW-0862">Zinc</keyword>
<feature type="region of interest" description="Disordered" evidence="2">
    <location>
        <begin position="210"/>
        <end position="270"/>
    </location>
</feature>
<name>A0A369JUK7_HYPMA</name>
<protein>
    <recommendedName>
        <fullName evidence="3">C2H2-type domain-containing protein</fullName>
    </recommendedName>
</protein>
<keyword evidence="1" id="KW-0863">Zinc-finger</keyword>
<evidence type="ECO:0000313" key="4">
    <source>
        <dbReference type="EMBL" id="RDB26019.1"/>
    </source>
</evidence>
<dbReference type="PROSITE" id="PS00028">
    <property type="entry name" value="ZINC_FINGER_C2H2_1"/>
    <property type="match status" value="1"/>
</dbReference>
<evidence type="ECO:0000256" key="2">
    <source>
        <dbReference type="SAM" id="MobiDB-lite"/>
    </source>
</evidence>
<feature type="region of interest" description="Disordered" evidence="2">
    <location>
        <begin position="139"/>
        <end position="159"/>
    </location>
</feature>
<feature type="compositionally biased region" description="Pro residues" evidence="2">
    <location>
        <begin position="104"/>
        <end position="117"/>
    </location>
</feature>
<gene>
    <name evidence="4" type="ORF">Hypma_006912</name>
</gene>